<sequence>MLSAVAARKARLKEASSPEKPSPMVLDVSTPTIRKTTIGKPPSKRKSSQLDIPPALKKAKKEKIPNKKPRYFEPAVRAAEQDVILLGDEGADASVASDSDVGVEERLLDSVPVVGLQQPARRRVWSPSRPMPDSSDEDSADEDGPTSLLVDPMKLVSTSVEEVPESLSTFRPIPEQNSFYLTQDEATALGLSSDSALALVLPPSSTLSLVGTYQLRVLRGSVSLLGVRLHPSRISHRVFAPRSSPIPIIEALSERGESSKSTHPPLPARITSSAGGLDSVVVLQDLRSGVEGLGRVVRSFEGVFQPTRYEENDHDFSLSGASMLTRSSRDARAFYMPRSWETVLSSSLQTHPVAEHVSTKPMISLVRGPKNSGKSTLARTLLNRLSIRYRRVAFLECDLGQSEFTPGGVVALTVIDQPVFGPPFTHPTLPHQAHYIGSTSPRSSPSHYLGAIHALMQTYLLDLQFATSLVDVEESDHPEDDRIADVIPLVVNMMGWTKGLGEDLSRKIEAVVEPTDIFELEVPVEATWPTTQTEPFAAHSDEATIHRLEAIPPSAQATRFTAADHRTIALMSYFHAVFPSTPPRALQQVSAAAWNTALPLCAVPPYEVDTNVALDRVVVTGPGSEDVAPTELLRVLNGAVVGLVHSEEASAGEGTAYTQGAAAPDPISSTCVGLALVRGVSPEHLHVLTPVPPHLLTTARVLVKGELELPVWGMLDFRTENGDVAGVDRARVPYLRWGKGEGVGAERRRVRRNLMRKGQM</sequence>
<proteinExistence type="predicted"/>
<reference evidence="1" key="1">
    <citation type="submission" date="2021-03" db="EMBL/GenBank/DDBJ databases">
        <authorList>
            <consortium name="DOE Joint Genome Institute"/>
            <person name="Ahrendt S."/>
            <person name="Looney B.P."/>
            <person name="Miyauchi S."/>
            <person name="Morin E."/>
            <person name="Drula E."/>
            <person name="Courty P.E."/>
            <person name="Chicoki N."/>
            <person name="Fauchery L."/>
            <person name="Kohler A."/>
            <person name="Kuo A."/>
            <person name="Labutti K."/>
            <person name="Pangilinan J."/>
            <person name="Lipzen A."/>
            <person name="Riley R."/>
            <person name="Andreopoulos W."/>
            <person name="He G."/>
            <person name="Johnson J."/>
            <person name="Barry K.W."/>
            <person name="Grigoriev I.V."/>
            <person name="Nagy L."/>
            <person name="Hibbett D."/>
            <person name="Henrissat B."/>
            <person name="Matheny P.B."/>
            <person name="Labbe J."/>
            <person name="Martin F."/>
        </authorList>
    </citation>
    <scope>NUCLEOTIDE SEQUENCE</scope>
    <source>
        <strain evidence="1">HHB10654</strain>
    </source>
</reference>
<protein>
    <submittedName>
        <fullName evidence="1">Uncharacterized protein</fullName>
    </submittedName>
</protein>
<name>A0ACB8ST31_9AGAM</name>
<accession>A0ACB8ST31</accession>
<gene>
    <name evidence="1" type="ORF">BV25DRAFT_1860655</name>
</gene>
<evidence type="ECO:0000313" key="2">
    <source>
        <dbReference type="Proteomes" id="UP000814140"/>
    </source>
</evidence>
<reference evidence="1" key="2">
    <citation type="journal article" date="2022" name="New Phytol.">
        <title>Evolutionary transition to the ectomycorrhizal habit in the genomes of a hyperdiverse lineage of mushroom-forming fungi.</title>
        <authorList>
            <person name="Looney B."/>
            <person name="Miyauchi S."/>
            <person name="Morin E."/>
            <person name="Drula E."/>
            <person name="Courty P.E."/>
            <person name="Kohler A."/>
            <person name="Kuo A."/>
            <person name="LaButti K."/>
            <person name="Pangilinan J."/>
            <person name="Lipzen A."/>
            <person name="Riley R."/>
            <person name="Andreopoulos W."/>
            <person name="He G."/>
            <person name="Johnson J."/>
            <person name="Nolan M."/>
            <person name="Tritt A."/>
            <person name="Barry K.W."/>
            <person name="Grigoriev I.V."/>
            <person name="Nagy L.G."/>
            <person name="Hibbett D."/>
            <person name="Henrissat B."/>
            <person name="Matheny P.B."/>
            <person name="Labbe J."/>
            <person name="Martin F.M."/>
        </authorList>
    </citation>
    <scope>NUCLEOTIDE SEQUENCE</scope>
    <source>
        <strain evidence="1">HHB10654</strain>
    </source>
</reference>
<comment type="caution">
    <text evidence="1">The sequence shown here is derived from an EMBL/GenBank/DDBJ whole genome shotgun (WGS) entry which is preliminary data.</text>
</comment>
<dbReference type="Proteomes" id="UP000814140">
    <property type="component" value="Unassembled WGS sequence"/>
</dbReference>
<dbReference type="EMBL" id="MU277227">
    <property type="protein sequence ID" value="KAI0059362.1"/>
    <property type="molecule type" value="Genomic_DNA"/>
</dbReference>
<organism evidence="1 2">
    <name type="scientific">Artomyces pyxidatus</name>
    <dbReference type="NCBI Taxonomy" id="48021"/>
    <lineage>
        <taxon>Eukaryota</taxon>
        <taxon>Fungi</taxon>
        <taxon>Dikarya</taxon>
        <taxon>Basidiomycota</taxon>
        <taxon>Agaricomycotina</taxon>
        <taxon>Agaricomycetes</taxon>
        <taxon>Russulales</taxon>
        <taxon>Auriscalpiaceae</taxon>
        <taxon>Artomyces</taxon>
    </lineage>
</organism>
<evidence type="ECO:0000313" key="1">
    <source>
        <dbReference type="EMBL" id="KAI0059362.1"/>
    </source>
</evidence>
<keyword evidence="2" id="KW-1185">Reference proteome</keyword>